<evidence type="ECO:0000256" key="1">
    <source>
        <dbReference type="ARBA" id="ARBA00005781"/>
    </source>
</evidence>
<gene>
    <name evidence="5 8" type="primary">rplS</name>
    <name evidence="8" type="ORF">U0035_16245</name>
</gene>
<dbReference type="InterPro" id="IPR008991">
    <property type="entry name" value="Translation_prot_SH3-like_sf"/>
</dbReference>
<evidence type="ECO:0000313" key="9">
    <source>
        <dbReference type="Proteomes" id="UP001325680"/>
    </source>
</evidence>
<reference evidence="8 9" key="1">
    <citation type="submission" date="2023-12" db="EMBL/GenBank/DDBJ databases">
        <title>Genome sequencing and assembly of bacterial species from a model synthetic community.</title>
        <authorList>
            <person name="Hogle S.L."/>
        </authorList>
    </citation>
    <scope>NUCLEOTIDE SEQUENCE [LARGE SCALE GENOMIC DNA]</scope>
    <source>
        <strain evidence="8 9">HAMBI_3031</strain>
    </source>
</reference>
<dbReference type="Gene3D" id="2.30.30.790">
    <property type="match status" value="1"/>
</dbReference>
<evidence type="ECO:0000256" key="3">
    <source>
        <dbReference type="ARBA" id="ARBA00023274"/>
    </source>
</evidence>
<dbReference type="PANTHER" id="PTHR15680:SF9">
    <property type="entry name" value="LARGE RIBOSOMAL SUBUNIT PROTEIN BL19M"/>
    <property type="match status" value="1"/>
</dbReference>
<dbReference type="InterPro" id="IPR001857">
    <property type="entry name" value="Ribosomal_bL19"/>
</dbReference>
<dbReference type="GO" id="GO:0005840">
    <property type="term" value="C:ribosome"/>
    <property type="evidence" value="ECO:0007669"/>
    <property type="project" value="UniProtKB-KW"/>
</dbReference>
<dbReference type="HAMAP" id="MF_00402">
    <property type="entry name" value="Ribosomal_bL19"/>
    <property type="match status" value="1"/>
</dbReference>
<proteinExistence type="inferred from homology"/>
<dbReference type="PIRSF" id="PIRSF002191">
    <property type="entry name" value="Ribosomal_L19"/>
    <property type="match status" value="1"/>
</dbReference>
<dbReference type="Proteomes" id="UP001325680">
    <property type="component" value="Chromosome"/>
</dbReference>
<dbReference type="NCBIfam" id="TIGR01024">
    <property type="entry name" value="rplS_bact"/>
    <property type="match status" value="1"/>
</dbReference>
<dbReference type="PRINTS" id="PR00061">
    <property type="entry name" value="RIBOSOMALL19"/>
</dbReference>
<dbReference type="SUPFAM" id="SSF50104">
    <property type="entry name" value="Translation proteins SH3-like domain"/>
    <property type="match status" value="1"/>
</dbReference>
<evidence type="ECO:0000256" key="6">
    <source>
        <dbReference type="RuleBase" id="RU000559"/>
    </source>
</evidence>
<evidence type="ECO:0000256" key="7">
    <source>
        <dbReference type="SAM" id="MobiDB-lite"/>
    </source>
</evidence>
<keyword evidence="9" id="KW-1185">Reference proteome</keyword>
<keyword evidence="3 5" id="KW-0687">Ribonucleoprotein</keyword>
<organism evidence="8 9">
    <name type="scientific">Niabella yanshanensis</name>
    <dbReference type="NCBI Taxonomy" id="577386"/>
    <lineage>
        <taxon>Bacteria</taxon>
        <taxon>Pseudomonadati</taxon>
        <taxon>Bacteroidota</taxon>
        <taxon>Chitinophagia</taxon>
        <taxon>Chitinophagales</taxon>
        <taxon>Chitinophagaceae</taxon>
        <taxon>Niabella</taxon>
    </lineage>
</organism>
<name>A0ABZ0W1S7_9BACT</name>
<comment type="function">
    <text evidence="5 6">This protein is located at the 30S-50S ribosomal subunit interface and may play a role in the structure and function of the aminoacyl-tRNA binding site.</text>
</comment>
<evidence type="ECO:0000313" key="8">
    <source>
        <dbReference type="EMBL" id="WQD37220.1"/>
    </source>
</evidence>
<accession>A0ABZ0W1S7</accession>
<evidence type="ECO:0000256" key="4">
    <source>
        <dbReference type="ARBA" id="ARBA00035171"/>
    </source>
</evidence>
<feature type="compositionally biased region" description="Basic and acidic residues" evidence="7">
    <location>
        <begin position="105"/>
        <end position="116"/>
    </location>
</feature>
<evidence type="ECO:0000256" key="5">
    <source>
        <dbReference type="HAMAP-Rule" id="MF_00402"/>
    </source>
</evidence>
<feature type="region of interest" description="Disordered" evidence="7">
    <location>
        <begin position="105"/>
        <end position="131"/>
    </location>
</feature>
<keyword evidence="2 5" id="KW-0689">Ribosomal protein</keyword>
<dbReference type="EMBL" id="CP139960">
    <property type="protein sequence ID" value="WQD37220.1"/>
    <property type="molecule type" value="Genomic_DNA"/>
</dbReference>
<protein>
    <recommendedName>
        <fullName evidence="4 5">Large ribosomal subunit protein bL19</fullName>
    </recommendedName>
</protein>
<dbReference type="Pfam" id="PF01245">
    <property type="entry name" value="Ribosomal_L19"/>
    <property type="match status" value="1"/>
</dbReference>
<comment type="similarity">
    <text evidence="1 5 6">Belongs to the bacterial ribosomal protein bL19 family.</text>
</comment>
<dbReference type="InterPro" id="IPR038657">
    <property type="entry name" value="Ribosomal_bL19_sf"/>
</dbReference>
<dbReference type="RefSeq" id="WP_114793087.1">
    <property type="nucleotide sequence ID" value="NZ_CP139960.1"/>
</dbReference>
<evidence type="ECO:0000256" key="2">
    <source>
        <dbReference type="ARBA" id="ARBA00022980"/>
    </source>
</evidence>
<dbReference type="PANTHER" id="PTHR15680">
    <property type="entry name" value="RIBOSOMAL PROTEIN L19"/>
    <property type="match status" value="1"/>
</dbReference>
<sequence>MSSAIAFVHEQLTQTKKFPAFKAGDNITVNYKIIEGNKERIQSFKGDVIKKQGSGATATFTVRKISDGIGVERLFPFTSPNIDSIVLHKVGQVRRAKLFYQRERSGKSARIREKRMAVGAKSAKKAAAEKA</sequence>